<protein>
    <submittedName>
        <fullName evidence="1">Uncharacterized protein</fullName>
    </submittedName>
</protein>
<sequence>MSKKLLIASVLIAGTLLVGIAVWALSPVPHLALGQSQREFALECDFAKFRQIMVRLNATDAIVNHGGMTLLNESVNDVAIDTSKDDRPLLNAILGKSKAELDAVKTITVRVADDQVDIDELTLRQTADIDEDQMLVTTASIGPQGAMKNYETTLFATADGNRTSVRLTLDMQIEVQVPKLFTSRADAGVAEATEKAITGQQQAITEFIISNAGKNLILPELK</sequence>
<dbReference type="AlphaFoldDB" id="A0A517NDV1"/>
<dbReference type="KEGG" id="rlc:K227x_37070"/>
<evidence type="ECO:0000313" key="1">
    <source>
        <dbReference type="EMBL" id="QDT05307.1"/>
    </source>
</evidence>
<dbReference type="RefSeq" id="WP_246145868.1">
    <property type="nucleotide sequence ID" value="NZ_CP036525.1"/>
</dbReference>
<organism evidence="1 2">
    <name type="scientific">Rubripirellula lacrimiformis</name>
    <dbReference type="NCBI Taxonomy" id="1930273"/>
    <lineage>
        <taxon>Bacteria</taxon>
        <taxon>Pseudomonadati</taxon>
        <taxon>Planctomycetota</taxon>
        <taxon>Planctomycetia</taxon>
        <taxon>Pirellulales</taxon>
        <taxon>Pirellulaceae</taxon>
        <taxon>Rubripirellula</taxon>
    </lineage>
</organism>
<keyword evidence="2" id="KW-1185">Reference proteome</keyword>
<accession>A0A517NDV1</accession>
<reference evidence="1 2" key="1">
    <citation type="submission" date="2019-02" db="EMBL/GenBank/DDBJ databases">
        <title>Deep-cultivation of Planctomycetes and their phenomic and genomic characterization uncovers novel biology.</title>
        <authorList>
            <person name="Wiegand S."/>
            <person name="Jogler M."/>
            <person name="Boedeker C."/>
            <person name="Pinto D."/>
            <person name="Vollmers J."/>
            <person name="Rivas-Marin E."/>
            <person name="Kohn T."/>
            <person name="Peeters S.H."/>
            <person name="Heuer A."/>
            <person name="Rast P."/>
            <person name="Oberbeckmann S."/>
            <person name="Bunk B."/>
            <person name="Jeske O."/>
            <person name="Meyerdierks A."/>
            <person name="Storesund J.E."/>
            <person name="Kallscheuer N."/>
            <person name="Luecker S."/>
            <person name="Lage O.M."/>
            <person name="Pohl T."/>
            <person name="Merkel B.J."/>
            <person name="Hornburger P."/>
            <person name="Mueller R.-W."/>
            <person name="Bruemmer F."/>
            <person name="Labrenz M."/>
            <person name="Spormann A.M."/>
            <person name="Op den Camp H."/>
            <person name="Overmann J."/>
            <person name="Amann R."/>
            <person name="Jetten M.S.M."/>
            <person name="Mascher T."/>
            <person name="Medema M.H."/>
            <person name="Devos D.P."/>
            <person name="Kaster A.-K."/>
            <person name="Ovreas L."/>
            <person name="Rohde M."/>
            <person name="Galperin M.Y."/>
            <person name="Jogler C."/>
        </authorList>
    </citation>
    <scope>NUCLEOTIDE SEQUENCE [LARGE SCALE GENOMIC DNA]</scope>
    <source>
        <strain evidence="1 2">K22_7</strain>
    </source>
</reference>
<dbReference type="EMBL" id="CP036525">
    <property type="protein sequence ID" value="QDT05307.1"/>
    <property type="molecule type" value="Genomic_DNA"/>
</dbReference>
<evidence type="ECO:0000313" key="2">
    <source>
        <dbReference type="Proteomes" id="UP000318538"/>
    </source>
</evidence>
<proteinExistence type="predicted"/>
<gene>
    <name evidence="1" type="ORF">K227x_37070</name>
</gene>
<name>A0A517NDV1_9BACT</name>
<dbReference type="Proteomes" id="UP000318538">
    <property type="component" value="Chromosome"/>
</dbReference>